<keyword evidence="2" id="KW-0812">Transmembrane</keyword>
<evidence type="ECO:0000256" key="2">
    <source>
        <dbReference type="SAM" id="Phobius"/>
    </source>
</evidence>
<keyword evidence="4" id="KW-1185">Reference proteome</keyword>
<keyword evidence="2" id="KW-1133">Transmembrane helix</keyword>
<comment type="caution">
    <text evidence="3">The sequence shown here is derived from an EMBL/GenBank/DDBJ whole genome shotgun (WGS) entry which is preliminary data.</text>
</comment>
<name>A0A2M8LZN7_9ACTN</name>
<reference evidence="3 4" key="1">
    <citation type="submission" date="2017-11" db="EMBL/GenBank/DDBJ databases">
        <title>Streptomyces carmine sp. nov., a novel actinomycete isolated from Sophora alopecuroides in Xinjiang, China.</title>
        <authorList>
            <person name="Wang Y."/>
            <person name="Luo X."/>
            <person name="Wan C."/>
            <person name="Zhang L."/>
        </authorList>
    </citation>
    <scope>NUCLEOTIDE SEQUENCE [LARGE SCALE GENOMIC DNA]</scope>
    <source>
        <strain evidence="3 4">TRM SA0054</strain>
    </source>
</reference>
<organism evidence="3 4">
    <name type="scientific">Streptomyces carminius</name>
    <dbReference type="NCBI Taxonomy" id="2665496"/>
    <lineage>
        <taxon>Bacteria</taxon>
        <taxon>Bacillati</taxon>
        <taxon>Actinomycetota</taxon>
        <taxon>Actinomycetes</taxon>
        <taxon>Kitasatosporales</taxon>
        <taxon>Streptomycetaceae</taxon>
        <taxon>Streptomyces</taxon>
    </lineage>
</organism>
<dbReference type="EMBL" id="PGGW01000040">
    <property type="protein sequence ID" value="PJE97399.1"/>
    <property type="molecule type" value="Genomic_DNA"/>
</dbReference>
<dbReference type="AlphaFoldDB" id="A0A2M8LZN7"/>
<dbReference type="Proteomes" id="UP000230407">
    <property type="component" value="Unassembled WGS sequence"/>
</dbReference>
<proteinExistence type="predicted"/>
<evidence type="ECO:0000313" key="4">
    <source>
        <dbReference type="Proteomes" id="UP000230407"/>
    </source>
</evidence>
<feature type="region of interest" description="Disordered" evidence="1">
    <location>
        <begin position="245"/>
        <end position="269"/>
    </location>
</feature>
<feature type="compositionally biased region" description="Basic and acidic residues" evidence="1">
    <location>
        <begin position="251"/>
        <end position="267"/>
    </location>
</feature>
<evidence type="ECO:0000313" key="3">
    <source>
        <dbReference type="EMBL" id="PJE97399.1"/>
    </source>
</evidence>
<accession>A0A2M8LZN7</accession>
<dbReference type="RefSeq" id="WP_100201941.1">
    <property type="nucleotide sequence ID" value="NZ_PGGW01000040.1"/>
</dbReference>
<feature type="transmembrane region" description="Helical" evidence="2">
    <location>
        <begin position="21"/>
        <end position="40"/>
    </location>
</feature>
<keyword evidence="2" id="KW-0472">Membrane</keyword>
<evidence type="ECO:0000256" key="1">
    <source>
        <dbReference type="SAM" id="MobiDB-lite"/>
    </source>
</evidence>
<gene>
    <name evidence="3" type="ORF">CUT44_11970</name>
</gene>
<protein>
    <submittedName>
        <fullName evidence="3">Uncharacterized protein</fullName>
    </submittedName>
</protein>
<sequence>MRGKGKEKGRRGRRFPGAARAAVCAAVALAVVGGLVHWGLNRAGAGADAGSVCDGLLARQEIAPLAIDDKGEYESSPAEFLDEEGRYRSRFDEKRGRMSRCPVWQREGKVATFEVTRARDSGPYRSEPIPVSRYFGVSPLGSGLTGWTEEERALVWLPEKCSRSLGAKDGEPVQVVLELENPLPASRFGTDLTRKLMAEVLMSYAGNLAEEKDCGSADFRLTEEAPGGPAEEELPADAQCGLPGFTASRPPADREALSQHRTGEPGKGDWSCVLTRGNGTPWPYLLAAFAVTGDERLVERHRRPDREESEDFRTDLVVCAGHEYLLTMAYPAADAWSRSEHERLELEHAKGGLLPRDTLYEAFLGAARSELGCPA</sequence>